<evidence type="ECO:0000313" key="6">
    <source>
        <dbReference type="EMBL" id="MBY8915625.1"/>
    </source>
</evidence>
<name>A0ABS7R5F1_9HYPH</name>
<evidence type="ECO:0000259" key="5">
    <source>
        <dbReference type="PROSITE" id="PS50977"/>
    </source>
</evidence>
<dbReference type="InterPro" id="IPR036271">
    <property type="entry name" value="Tet_transcr_reg_TetR-rel_C_sf"/>
</dbReference>
<dbReference type="EMBL" id="JAHSQO010000001">
    <property type="protein sequence ID" value="MBY8915625.1"/>
    <property type="molecule type" value="Genomic_DNA"/>
</dbReference>
<evidence type="ECO:0000256" key="4">
    <source>
        <dbReference type="PROSITE-ProRule" id="PRU00335"/>
    </source>
</evidence>
<organism evidence="6 7">
    <name type="scientific">Nitratireductor rhodophyticola</name>
    <dbReference type="NCBI Taxonomy" id="2854036"/>
    <lineage>
        <taxon>Bacteria</taxon>
        <taxon>Pseudomonadati</taxon>
        <taxon>Pseudomonadota</taxon>
        <taxon>Alphaproteobacteria</taxon>
        <taxon>Hyphomicrobiales</taxon>
        <taxon>Phyllobacteriaceae</taxon>
        <taxon>Nitratireductor</taxon>
    </lineage>
</organism>
<evidence type="ECO:0000256" key="2">
    <source>
        <dbReference type="ARBA" id="ARBA00023125"/>
    </source>
</evidence>
<feature type="domain" description="HTH tetR-type" evidence="5">
    <location>
        <begin position="9"/>
        <end position="69"/>
    </location>
</feature>
<dbReference type="PANTHER" id="PTHR47506:SF1">
    <property type="entry name" value="HTH-TYPE TRANSCRIPTIONAL REGULATOR YJDC"/>
    <property type="match status" value="1"/>
</dbReference>
<protein>
    <submittedName>
        <fullName evidence="6">TetR/AcrR family transcriptional regulator</fullName>
    </submittedName>
</protein>
<dbReference type="InterPro" id="IPR001647">
    <property type="entry name" value="HTH_TetR"/>
</dbReference>
<evidence type="ECO:0000313" key="7">
    <source>
        <dbReference type="Proteomes" id="UP000777661"/>
    </source>
</evidence>
<dbReference type="Gene3D" id="1.10.10.60">
    <property type="entry name" value="Homeodomain-like"/>
    <property type="match status" value="1"/>
</dbReference>
<feature type="DNA-binding region" description="H-T-H motif" evidence="4">
    <location>
        <begin position="32"/>
        <end position="51"/>
    </location>
</feature>
<dbReference type="Pfam" id="PF16925">
    <property type="entry name" value="TetR_C_13"/>
    <property type="match status" value="1"/>
</dbReference>
<dbReference type="PROSITE" id="PS50977">
    <property type="entry name" value="HTH_TETR_2"/>
    <property type="match status" value="1"/>
</dbReference>
<dbReference type="SUPFAM" id="SSF48498">
    <property type="entry name" value="Tetracyclin repressor-like, C-terminal domain"/>
    <property type="match status" value="1"/>
</dbReference>
<accession>A0ABS7R5F1</accession>
<dbReference type="Pfam" id="PF00440">
    <property type="entry name" value="TetR_N"/>
    <property type="match status" value="1"/>
</dbReference>
<dbReference type="RefSeq" id="WP_223004463.1">
    <property type="nucleotide sequence ID" value="NZ_JAHSQO010000001.1"/>
</dbReference>
<sequence>MAGRGRPRAFDRNEALHHAMRVFWSCGYEGASMNELSQAMGINKPSLYAAFGCKETLFREAIELYGREQGAPVSEALEGGDTARGAIERALRLNARCYSAPDNPRGCMVVTAALAGAPENSPVCRFLAESRRENEACFRRRVERGISDGDVPESADPARVAAFYVTVLHGLSIQARDGASCAELERVVDSAIAAWDAIAS</sequence>
<dbReference type="InterPro" id="IPR011075">
    <property type="entry name" value="TetR_C"/>
</dbReference>
<comment type="caution">
    <text evidence="6">The sequence shown here is derived from an EMBL/GenBank/DDBJ whole genome shotgun (WGS) entry which is preliminary data.</text>
</comment>
<dbReference type="PANTHER" id="PTHR47506">
    <property type="entry name" value="TRANSCRIPTIONAL REGULATORY PROTEIN"/>
    <property type="match status" value="1"/>
</dbReference>
<reference evidence="6 7" key="1">
    <citation type="submission" date="2021-06" db="EMBL/GenBank/DDBJ databases">
        <title>Nitratireductor porphyridii sp. nov., isolated from a small marine red alga, Porphyridium purpureum in South Korea.</title>
        <authorList>
            <person name="Kim K.H."/>
            <person name="Kristyanto S."/>
            <person name="Jeon C.O."/>
        </authorList>
    </citation>
    <scope>NUCLEOTIDE SEQUENCE [LARGE SCALE GENOMIC DNA]</scope>
    <source>
        <strain evidence="6 7">R6</strain>
    </source>
</reference>
<keyword evidence="7" id="KW-1185">Reference proteome</keyword>
<keyword evidence="3" id="KW-0804">Transcription</keyword>
<keyword evidence="2 4" id="KW-0238">DNA-binding</keyword>
<proteinExistence type="predicted"/>
<dbReference type="SUPFAM" id="SSF46689">
    <property type="entry name" value="Homeodomain-like"/>
    <property type="match status" value="1"/>
</dbReference>
<dbReference type="Gene3D" id="1.10.357.10">
    <property type="entry name" value="Tetracycline Repressor, domain 2"/>
    <property type="match status" value="1"/>
</dbReference>
<evidence type="ECO:0000256" key="1">
    <source>
        <dbReference type="ARBA" id="ARBA00023015"/>
    </source>
</evidence>
<gene>
    <name evidence="6" type="ORF">KVG22_03430</name>
</gene>
<evidence type="ECO:0000256" key="3">
    <source>
        <dbReference type="ARBA" id="ARBA00023163"/>
    </source>
</evidence>
<dbReference type="Proteomes" id="UP000777661">
    <property type="component" value="Unassembled WGS sequence"/>
</dbReference>
<dbReference type="InterPro" id="IPR009057">
    <property type="entry name" value="Homeodomain-like_sf"/>
</dbReference>
<keyword evidence="1" id="KW-0805">Transcription regulation</keyword>